<dbReference type="InterPro" id="IPR045272">
    <property type="entry name" value="ANXUR1/2-like"/>
</dbReference>
<dbReference type="InterPro" id="IPR001245">
    <property type="entry name" value="Ser-Thr/Tyr_kinase_cat_dom"/>
</dbReference>
<dbReference type="GO" id="GO:0005886">
    <property type="term" value="C:plasma membrane"/>
    <property type="evidence" value="ECO:0007669"/>
    <property type="project" value="UniProtKB-SubCell"/>
</dbReference>
<dbReference type="AlphaFoldDB" id="A0A2U1NF12"/>
<comment type="caution">
    <text evidence="22">The sequence shown here is derived from an EMBL/GenBank/DDBJ whole genome shotgun (WGS) entry which is preliminary data.</text>
</comment>
<evidence type="ECO:0000256" key="20">
    <source>
        <dbReference type="PROSITE-ProRule" id="PRU10141"/>
    </source>
</evidence>
<dbReference type="GO" id="GO:0004714">
    <property type="term" value="F:transmembrane receptor protein tyrosine kinase activity"/>
    <property type="evidence" value="ECO:0007669"/>
    <property type="project" value="InterPro"/>
</dbReference>
<keyword evidence="23" id="KW-1185">Reference proteome</keyword>
<evidence type="ECO:0000256" key="19">
    <source>
        <dbReference type="ARBA" id="ARBA00048679"/>
    </source>
</evidence>
<dbReference type="Pfam" id="PF07714">
    <property type="entry name" value="PK_Tyr_Ser-Thr"/>
    <property type="match status" value="2"/>
</dbReference>
<evidence type="ECO:0000256" key="12">
    <source>
        <dbReference type="ARBA" id="ARBA00022777"/>
    </source>
</evidence>
<feature type="domain" description="Protein kinase" evidence="21">
    <location>
        <begin position="24"/>
        <end position="335"/>
    </location>
</feature>
<keyword evidence="14" id="KW-1133">Transmembrane helix</keyword>
<dbReference type="InterPro" id="IPR017441">
    <property type="entry name" value="Protein_kinase_ATP_BS"/>
</dbReference>
<dbReference type="InterPro" id="IPR000719">
    <property type="entry name" value="Prot_kinase_dom"/>
</dbReference>
<evidence type="ECO:0000256" key="6">
    <source>
        <dbReference type="ARBA" id="ARBA00022614"/>
    </source>
</evidence>
<feature type="binding site" evidence="20">
    <location>
        <position position="391"/>
    </location>
    <ligand>
        <name>ATP</name>
        <dbReference type="ChEBI" id="CHEBI:30616"/>
    </ligand>
</feature>
<dbReference type="Gene3D" id="3.30.200.20">
    <property type="entry name" value="Phosphorylase Kinase, domain 1"/>
    <property type="match status" value="2"/>
</dbReference>
<evidence type="ECO:0000256" key="4">
    <source>
        <dbReference type="ARBA" id="ARBA00022527"/>
    </source>
</evidence>
<keyword evidence="17" id="KW-0325">Glycoprotein</keyword>
<comment type="catalytic activity">
    <reaction evidence="19">
        <text>L-seryl-[protein] + ATP = O-phospho-L-seryl-[protein] + ADP + H(+)</text>
        <dbReference type="Rhea" id="RHEA:17989"/>
        <dbReference type="Rhea" id="RHEA-COMP:9863"/>
        <dbReference type="Rhea" id="RHEA-COMP:11604"/>
        <dbReference type="ChEBI" id="CHEBI:15378"/>
        <dbReference type="ChEBI" id="CHEBI:29999"/>
        <dbReference type="ChEBI" id="CHEBI:30616"/>
        <dbReference type="ChEBI" id="CHEBI:83421"/>
        <dbReference type="ChEBI" id="CHEBI:456216"/>
        <dbReference type="EC" id="2.7.11.1"/>
    </reaction>
</comment>
<keyword evidence="16" id="KW-0675">Receptor</keyword>
<proteinExistence type="predicted"/>
<evidence type="ECO:0000256" key="7">
    <source>
        <dbReference type="ARBA" id="ARBA00022679"/>
    </source>
</evidence>
<protein>
    <recommendedName>
        <fullName evidence="2">non-specific serine/threonine protein kinase</fullName>
        <ecNumber evidence="2">2.7.11.1</ecNumber>
    </recommendedName>
</protein>
<evidence type="ECO:0000256" key="18">
    <source>
        <dbReference type="ARBA" id="ARBA00047899"/>
    </source>
</evidence>
<keyword evidence="5" id="KW-0597">Phosphoprotein</keyword>
<accession>A0A2U1NF12</accession>
<gene>
    <name evidence="22" type="ORF">CTI12_AA274500</name>
</gene>
<evidence type="ECO:0000256" key="3">
    <source>
        <dbReference type="ARBA" id="ARBA00022475"/>
    </source>
</evidence>
<comment type="catalytic activity">
    <reaction evidence="18">
        <text>L-threonyl-[protein] + ATP = O-phospho-L-threonyl-[protein] + ADP + H(+)</text>
        <dbReference type="Rhea" id="RHEA:46608"/>
        <dbReference type="Rhea" id="RHEA-COMP:11060"/>
        <dbReference type="Rhea" id="RHEA-COMP:11605"/>
        <dbReference type="ChEBI" id="CHEBI:15378"/>
        <dbReference type="ChEBI" id="CHEBI:30013"/>
        <dbReference type="ChEBI" id="CHEBI:30616"/>
        <dbReference type="ChEBI" id="CHEBI:61977"/>
        <dbReference type="ChEBI" id="CHEBI:456216"/>
        <dbReference type="EC" id="2.7.11.1"/>
    </reaction>
</comment>
<evidence type="ECO:0000256" key="11">
    <source>
        <dbReference type="ARBA" id="ARBA00022741"/>
    </source>
</evidence>
<keyword evidence="11 20" id="KW-0547">Nucleotide-binding</keyword>
<dbReference type="STRING" id="35608.A0A2U1NF12"/>
<evidence type="ECO:0000256" key="8">
    <source>
        <dbReference type="ARBA" id="ARBA00022692"/>
    </source>
</evidence>
<evidence type="ECO:0000256" key="1">
    <source>
        <dbReference type="ARBA" id="ARBA00004162"/>
    </source>
</evidence>
<dbReference type="GO" id="GO:0004674">
    <property type="term" value="F:protein serine/threonine kinase activity"/>
    <property type="evidence" value="ECO:0007669"/>
    <property type="project" value="UniProtKB-KW"/>
</dbReference>
<dbReference type="PANTHER" id="PTHR27003:SF471">
    <property type="entry name" value="VASCULAR ENDOTHELIAL GROWTH FACTOR RECEPTOR 2 (VEGFR2)-RELATED"/>
    <property type="match status" value="1"/>
</dbReference>
<dbReference type="PROSITE" id="PS50011">
    <property type="entry name" value="PROTEIN_KINASE_DOM"/>
    <property type="match status" value="2"/>
</dbReference>
<keyword evidence="10" id="KW-0677">Repeat</keyword>
<keyword evidence="9" id="KW-0732">Signal</keyword>
<keyword evidence="6" id="KW-0433">Leucine-rich repeat</keyword>
<dbReference type="Proteomes" id="UP000245207">
    <property type="component" value="Unassembled WGS sequence"/>
</dbReference>
<organism evidence="22 23">
    <name type="scientific">Artemisia annua</name>
    <name type="common">Sweet wormwood</name>
    <dbReference type="NCBI Taxonomy" id="35608"/>
    <lineage>
        <taxon>Eukaryota</taxon>
        <taxon>Viridiplantae</taxon>
        <taxon>Streptophyta</taxon>
        <taxon>Embryophyta</taxon>
        <taxon>Tracheophyta</taxon>
        <taxon>Spermatophyta</taxon>
        <taxon>Magnoliopsida</taxon>
        <taxon>eudicotyledons</taxon>
        <taxon>Gunneridae</taxon>
        <taxon>Pentapetalae</taxon>
        <taxon>asterids</taxon>
        <taxon>campanulids</taxon>
        <taxon>Asterales</taxon>
        <taxon>Asteraceae</taxon>
        <taxon>Asteroideae</taxon>
        <taxon>Anthemideae</taxon>
        <taxon>Artemisiinae</taxon>
        <taxon>Artemisia</taxon>
    </lineage>
</organism>
<dbReference type="PROSITE" id="PS00107">
    <property type="entry name" value="PROTEIN_KINASE_ATP"/>
    <property type="match status" value="1"/>
</dbReference>
<evidence type="ECO:0000256" key="9">
    <source>
        <dbReference type="ARBA" id="ARBA00022729"/>
    </source>
</evidence>
<dbReference type="EMBL" id="PKPP01002969">
    <property type="protein sequence ID" value="PWA72087.1"/>
    <property type="molecule type" value="Genomic_DNA"/>
</dbReference>
<keyword evidence="3" id="KW-1003">Cell membrane</keyword>
<dbReference type="GO" id="GO:0005524">
    <property type="term" value="F:ATP binding"/>
    <property type="evidence" value="ECO:0007669"/>
    <property type="project" value="UniProtKB-UniRule"/>
</dbReference>
<dbReference type="PANTHER" id="PTHR27003">
    <property type="entry name" value="OS07G0166700 PROTEIN"/>
    <property type="match status" value="1"/>
</dbReference>
<feature type="domain" description="Protein kinase" evidence="21">
    <location>
        <begin position="360"/>
        <end position="637"/>
    </location>
</feature>
<name>A0A2U1NF12_ARTAN</name>
<dbReference type="SMART" id="SM00220">
    <property type="entry name" value="S_TKc"/>
    <property type="match status" value="2"/>
</dbReference>
<evidence type="ECO:0000256" key="2">
    <source>
        <dbReference type="ARBA" id="ARBA00012513"/>
    </source>
</evidence>
<keyword evidence="4" id="KW-0723">Serine/threonine-protein kinase</keyword>
<evidence type="ECO:0000313" key="22">
    <source>
        <dbReference type="EMBL" id="PWA72087.1"/>
    </source>
</evidence>
<evidence type="ECO:0000256" key="15">
    <source>
        <dbReference type="ARBA" id="ARBA00023136"/>
    </source>
</evidence>
<keyword evidence="8" id="KW-0812">Transmembrane</keyword>
<keyword evidence="7" id="KW-0808">Transferase</keyword>
<evidence type="ECO:0000256" key="5">
    <source>
        <dbReference type="ARBA" id="ARBA00022553"/>
    </source>
</evidence>
<dbReference type="EC" id="2.7.11.1" evidence="2"/>
<dbReference type="OrthoDB" id="1511307at2759"/>
<dbReference type="Gene3D" id="1.10.510.10">
    <property type="entry name" value="Transferase(Phosphotransferase) domain 1"/>
    <property type="match status" value="2"/>
</dbReference>
<dbReference type="SUPFAM" id="SSF56112">
    <property type="entry name" value="Protein kinase-like (PK-like)"/>
    <property type="match status" value="2"/>
</dbReference>
<dbReference type="InterPro" id="IPR008271">
    <property type="entry name" value="Ser/Thr_kinase_AS"/>
</dbReference>
<evidence type="ECO:0000256" key="10">
    <source>
        <dbReference type="ARBA" id="ARBA00022737"/>
    </source>
</evidence>
<evidence type="ECO:0000256" key="17">
    <source>
        <dbReference type="ARBA" id="ARBA00023180"/>
    </source>
</evidence>
<dbReference type="PROSITE" id="PS00108">
    <property type="entry name" value="PROTEIN_KINASE_ST"/>
    <property type="match status" value="2"/>
</dbReference>
<comment type="subcellular location">
    <subcellularLocation>
        <location evidence="1">Cell membrane</location>
        <topology evidence="1">Single-pass membrane protein</topology>
    </subcellularLocation>
</comment>
<evidence type="ECO:0000256" key="13">
    <source>
        <dbReference type="ARBA" id="ARBA00022840"/>
    </source>
</evidence>
<keyword evidence="13 20" id="KW-0067">ATP-binding</keyword>
<sequence length="642" mass="72944">MSQGKSLEHLKIVLTDIELATENFAEKYCIGSGGYGKVYKAQLEHFDSSNWSSKEGVNKYDLPKRRSTVAIKHIFNPEGKEGFITEIETLSSCKHDNIISLLGFCDEGPDHMILIYELASRGSLENYFESDDKMTYLTWVQRIKICLDIAHGLKYIHTNTDQDKQKIIHRDIKSANILLGDNWEAKIADFGLSKIHPADQEASTLNTHTIAGTNVYLDPEYKKYGRLNKKSDIYSFGVVLFEILTGRLAYDRIYTKVNKKGIAPIARHHFENGTLIEIIDHKIKEEAYGHVFALSKGPNKDSLDIFSEIAYRCLVETQAQRPTIDDVIHKLKKALQAQEKSQKENFKMSLEDIKSATQNFSDDNIVGRGSFGNVYKGVASHANGHTIIAAKRLDRRLFGHGETEYFRELDIPLKYKHENVIRLVGYCDDEIEKIILHEFASRGRLDGYLSDASLTWVMRLKICIDIASGLNFLHATDVNQEVVIHRDIKSSNILLFDDWKAKIAGFGLSLVCPVNKDIDYVIDDAAGTIGYSDPLYSKTHFLTKESDIFSLGAVLFDILCGKQSSIKLDDEHVFLPFLAKNRYQVGKLDELVFEGIKEQVDLQSFVTYARIAYQCLHHKRERRPKAGEVVIQLKRALEFKVS</sequence>
<keyword evidence="12 22" id="KW-0418">Kinase</keyword>
<reference evidence="22 23" key="1">
    <citation type="journal article" date="2018" name="Mol. Plant">
        <title>The genome of Artemisia annua provides insight into the evolution of Asteraceae family and artemisinin biosynthesis.</title>
        <authorList>
            <person name="Shen Q."/>
            <person name="Zhang L."/>
            <person name="Liao Z."/>
            <person name="Wang S."/>
            <person name="Yan T."/>
            <person name="Shi P."/>
            <person name="Liu M."/>
            <person name="Fu X."/>
            <person name="Pan Q."/>
            <person name="Wang Y."/>
            <person name="Lv Z."/>
            <person name="Lu X."/>
            <person name="Zhang F."/>
            <person name="Jiang W."/>
            <person name="Ma Y."/>
            <person name="Chen M."/>
            <person name="Hao X."/>
            <person name="Li L."/>
            <person name="Tang Y."/>
            <person name="Lv G."/>
            <person name="Zhou Y."/>
            <person name="Sun X."/>
            <person name="Brodelius P.E."/>
            <person name="Rose J.K.C."/>
            <person name="Tang K."/>
        </authorList>
    </citation>
    <scope>NUCLEOTIDE SEQUENCE [LARGE SCALE GENOMIC DNA]</scope>
    <source>
        <strain evidence="23">cv. Huhao1</strain>
        <tissue evidence="22">Leaf</tissue>
    </source>
</reference>
<dbReference type="FunFam" id="1.10.510.10:FF:000358">
    <property type="entry name" value="Putative leucine-rich repeat receptor-like serine/threonine-protein kinase"/>
    <property type="match status" value="1"/>
</dbReference>
<keyword evidence="15" id="KW-0472">Membrane</keyword>
<dbReference type="InterPro" id="IPR011009">
    <property type="entry name" value="Kinase-like_dom_sf"/>
</dbReference>
<evidence type="ECO:0000256" key="14">
    <source>
        <dbReference type="ARBA" id="ARBA00022989"/>
    </source>
</evidence>
<evidence type="ECO:0000256" key="16">
    <source>
        <dbReference type="ARBA" id="ARBA00023170"/>
    </source>
</evidence>
<dbReference type="GO" id="GO:0009506">
    <property type="term" value="C:plasmodesma"/>
    <property type="evidence" value="ECO:0007669"/>
    <property type="project" value="TreeGrafter"/>
</dbReference>
<evidence type="ECO:0000259" key="21">
    <source>
        <dbReference type="PROSITE" id="PS50011"/>
    </source>
</evidence>
<evidence type="ECO:0000313" key="23">
    <source>
        <dbReference type="Proteomes" id="UP000245207"/>
    </source>
</evidence>